<dbReference type="FunFam" id="3.40.50.620:FF:000021">
    <property type="entry name" value="Riboflavin biosynthesis protein"/>
    <property type="match status" value="1"/>
</dbReference>
<dbReference type="InterPro" id="IPR014729">
    <property type="entry name" value="Rossmann-like_a/b/a_fold"/>
</dbReference>
<dbReference type="STRING" id="342108.amb0832"/>
<dbReference type="UniPathway" id="UPA00277">
    <property type="reaction ID" value="UER00407"/>
</dbReference>
<evidence type="ECO:0000256" key="14">
    <source>
        <dbReference type="ARBA" id="ARBA00049494"/>
    </source>
</evidence>
<dbReference type="GO" id="GO:0005524">
    <property type="term" value="F:ATP binding"/>
    <property type="evidence" value="ECO:0007669"/>
    <property type="project" value="UniProtKB-UniRule"/>
</dbReference>
<dbReference type="InterPro" id="IPR015864">
    <property type="entry name" value="FAD_synthase"/>
</dbReference>
<proteinExistence type="inferred from homology"/>
<organism evidence="17 18">
    <name type="scientific">Paramagnetospirillum magneticum (strain ATCC 700264 / AMB-1)</name>
    <name type="common">Magnetospirillum magneticum</name>
    <dbReference type="NCBI Taxonomy" id="342108"/>
    <lineage>
        <taxon>Bacteria</taxon>
        <taxon>Pseudomonadati</taxon>
        <taxon>Pseudomonadota</taxon>
        <taxon>Alphaproteobacteria</taxon>
        <taxon>Rhodospirillales</taxon>
        <taxon>Magnetospirillaceae</taxon>
        <taxon>Paramagnetospirillum</taxon>
    </lineage>
</organism>
<dbReference type="PANTHER" id="PTHR22749:SF6">
    <property type="entry name" value="RIBOFLAVIN KINASE"/>
    <property type="match status" value="1"/>
</dbReference>
<keyword evidence="12" id="KW-0511">Multifunctional enzyme</keyword>
<evidence type="ECO:0000256" key="12">
    <source>
        <dbReference type="ARBA" id="ARBA00023268"/>
    </source>
</evidence>
<dbReference type="GO" id="GO:0009231">
    <property type="term" value="P:riboflavin biosynthetic process"/>
    <property type="evidence" value="ECO:0007669"/>
    <property type="project" value="InterPro"/>
</dbReference>
<evidence type="ECO:0000256" key="9">
    <source>
        <dbReference type="ARBA" id="ARBA00022777"/>
    </source>
</evidence>
<dbReference type="NCBIfam" id="TIGR00083">
    <property type="entry name" value="ribF"/>
    <property type="match status" value="1"/>
</dbReference>
<dbReference type="SUPFAM" id="SSF52374">
    <property type="entry name" value="Nucleotidylyl transferase"/>
    <property type="match status" value="1"/>
</dbReference>
<comment type="pathway">
    <text evidence="3 15">Cofactor biosynthesis; FMN biosynthesis; FMN from riboflavin (ATP route): step 1/1.</text>
</comment>
<accession>Q2W939</accession>
<reference evidence="17 18" key="1">
    <citation type="journal article" date="2005" name="DNA Res.">
        <title>Complete genome sequence of the facultative anaerobic magnetotactic bacterium Magnetospirillum sp. strain AMB-1.</title>
        <authorList>
            <person name="Matsunaga T."/>
            <person name="Okamura Y."/>
            <person name="Fukuda Y."/>
            <person name="Wahyudi A.T."/>
            <person name="Murase Y."/>
            <person name="Takeyama H."/>
        </authorList>
    </citation>
    <scope>NUCLEOTIDE SEQUENCE [LARGE SCALE GENOMIC DNA]</scope>
    <source>
        <strain evidence="18">ATCC 700264 / AMB-1</strain>
    </source>
</reference>
<comment type="catalytic activity">
    <reaction evidence="13 15">
        <text>riboflavin + ATP = FMN + ADP + H(+)</text>
        <dbReference type="Rhea" id="RHEA:14357"/>
        <dbReference type="ChEBI" id="CHEBI:15378"/>
        <dbReference type="ChEBI" id="CHEBI:30616"/>
        <dbReference type="ChEBI" id="CHEBI:57986"/>
        <dbReference type="ChEBI" id="CHEBI:58210"/>
        <dbReference type="ChEBI" id="CHEBI:456216"/>
        <dbReference type="EC" id="2.7.1.26"/>
    </reaction>
</comment>
<evidence type="ECO:0000256" key="15">
    <source>
        <dbReference type="PIRNR" id="PIRNR004491"/>
    </source>
</evidence>
<dbReference type="GO" id="GO:0008531">
    <property type="term" value="F:riboflavin kinase activity"/>
    <property type="evidence" value="ECO:0007669"/>
    <property type="project" value="UniProtKB-UniRule"/>
</dbReference>
<dbReference type="UniPathway" id="UPA00276">
    <property type="reaction ID" value="UER00406"/>
</dbReference>
<evidence type="ECO:0000256" key="2">
    <source>
        <dbReference type="ARBA" id="ARBA00004726"/>
    </source>
</evidence>
<dbReference type="Gene3D" id="2.40.30.30">
    <property type="entry name" value="Riboflavin kinase-like"/>
    <property type="match status" value="1"/>
</dbReference>
<dbReference type="PIRSF" id="PIRSF004491">
    <property type="entry name" value="FAD_Synth"/>
    <property type="match status" value="1"/>
</dbReference>
<comment type="similarity">
    <text evidence="15">Belongs to the ribF family.</text>
</comment>
<evidence type="ECO:0000256" key="11">
    <source>
        <dbReference type="ARBA" id="ARBA00022840"/>
    </source>
</evidence>
<dbReference type="Pfam" id="PF06574">
    <property type="entry name" value="FAD_syn"/>
    <property type="match status" value="1"/>
</dbReference>
<sequence length="351" mass="38513">MRCEAFCTTPLPLVFSWGPILKMRLIRHCGELSPDHRGCVVALGNFDGVHLGHQAVILTARRIAQDLGVAHAVMTFEPHPRSLFNPDQPPFRLTPFRVKSRLIEALGTDFLYQQHFDRDFAAMTALEFVGGVLVGCMQASHVVVGYDYVFGKGRLGTGAFLQKCGEESGFGVTVVPPAMADHGETYSSTAVREHLVAGRPDAAARLLGHYWEVEGRVEHGDARGRLLGFPTANLRLGEYQRPASGVYAVRAGIDKGGATVWHDGVANFGRRPTFDKTDELMEVHLLDFNEDLYGRHLRVALVEHIRPERRFSGLAELTTQITADVETGRRLLAARHFSAAAGPMVPVAPAV</sequence>
<evidence type="ECO:0000256" key="4">
    <source>
        <dbReference type="ARBA" id="ARBA00022630"/>
    </source>
</evidence>
<keyword evidence="18" id="KW-1185">Reference proteome</keyword>
<dbReference type="SMART" id="SM00904">
    <property type="entry name" value="Flavokinase"/>
    <property type="match status" value="1"/>
</dbReference>
<dbReference type="InterPro" id="IPR015865">
    <property type="entry name" value="Riboflavin_kinase_bac/euk"/>
</dbReference>
<dbReference type="GO" id="GO:0003919">
    <property type="term" value="F:FMN adenylyltransferase activity"/>
    <property type="evidence" value="ECO:0007669"/>
    <property type="project" value="UniProtKB-UniRule"/>
</dbReference>
<dbReference type="PANTHER" id="PTHR22749">
    <property type="entry name" value="RIBOFLAVIN KINASE/FMN ADENYLYLTRANSFERASE"/>
    <property type="match status" value="1"/>
</dbReference>
<evidence type="ECO:0000256" key="8">
    <source>
        <dbReference type="ARBA" id="ARBA00022741"/>
    </source>
</evidence>
<keyword evidence="4 15" id="KW-0285">Flavoprotein</keyword>
<dbReference type="Gene3D" id="3.40.50.620">
    <property type="entry name" value="HUPs"/>
    <property type="match status" value="1"/>
</dbReference>
<keyword evidence="11 15" id="KW-0067">ATP-binding</keyword>
<keyword evidence="7 15" id="KW-0548">Nucleotidyltransferase</keyword>
<protein>
    <recommendedName>
        <fullName evidence="15">Riboflavin biosynthesis protein</fullName>
    </recommendedName>
    <domain>
        <recommendedName>
            <fullName evidence="15">Riboflavin kinase</fullName>
            <ecNumber evidence="15">2.7.1.26</ecNumber>
        </recommendedName>
        <alternativeName>
            <fullName evidence="15">Flavokinase</fullName>
        </alternativeName>
    </domain>
    <domain>
        <recommendedName>
            <fullName evidence="15">FMN adenylyltransferase</fullName>
            <ecNumber evidence="15">2.7.7.2</ecNumber>
        </recommendedName>
        <alternativeName>
            <fullName evidence="15">FAD pyrophosphorylase</fullName>
        </alternativeName>
        <alternativeName>
            <fullName evidence="15">FAD synthase</fullName>
        </alternativeName>
    </domain>
</protein>
<dbReference type="GO" id="GO:0006747">
    <property type="term" value="P:FAD biosynthetic process"/>
    <property type="evidence" value="ECO:0007669"/>
    <property type="project" value="UniProtKB-UniRule"/>
</dbReference>
<evidence type="ECO:0000256" key="10">
    <source>
        <dbReference type="ARBA" id="ARBA00022827"/>
    </source>
</evidence>
<dbReference type="GO" id="GO:0009398">
    <property type="term" value="P:FMN biosynthetic process"/>
    <property type="evidence" value="ECO:0007669"/>
    <property type="project" value="UniProtKB-UniRule"/>
</dbReference>
<dbReference type="HOGENOM" id="CLU_048437_0_1_5"/>
<name>Q2W939_PARM1</name>
<comment type="pathway">
    <text evidence="2 15">Cofactor biosynthesis; FAD biosynthesis; FAD from FMN: step 1/1.</text>
</comment>
<evidence type="ECO:0000256" key="3">
    <source>
        <dbReference type="ARBA" id="ARBA00005201"/>
    </source>
</evidence>
<evidence type="ECO:0000256" key="5">
    <source>
        <dbReference type="ARBA" id="ARBA00022643"/>
    </source>
</evidence>
<dbReference type="Pfam" id="PF01687">
    <property type="entry name" value="Flavokinase"/>
    <property type="match status" value="1"/>
</dbReference>
<dbReference type="EC" id="2.7.7.2" evidence="15"/>
<feature type="domain" description="Riboflavin kinase" evidence="16">
    <location>
        <begin position="206"/>
        <end position="333"/>
    </location>
</feature>
<comment type="function">
    <text evidence="1">Catalyzes the phosphorylation of riboflavin to FMN followed by the adenylation of FMN to FAD.</text>
</comment>
<dbReference type="AlphaFoldDB" id="Q2W939"/>
<evidence type="ECO:0000313" key="18">
    <source>
        <dbReference type="Proteomes" id="UP000007058"/>
    </source>
</evidence>
<comment type="catalytic activity">
    <reaction evidence="14 15">
        <text>FMN + ATP + H(+) = FAD + diphosphate</text>
        <dbReference type="Rhea" id="RHEA:17237"/>
        <dbReference type="ChEBI" id="CHEBI:15378"/>
        <dbReference type="ChEBI" id="CHEBI:30616"/>
        <dbReference type="ChEBI" id="CHEBI:33019"/>
        <dbReference type="ChEBI" id="CHEBI:57692"/>
        <dbReference type="ChEBI" id="CHEBI:58210"/>
        <dbReference type="EC" id="2.7.7.2"/>
    </reaction>
</comment>
<dbReference type="KEGG" id="mag:amb0832"/>
<evidence type="ECO:0000256" key="13">
    <source>
        <dbReference type="ARBA" id="ARBA00047880"/>
    </source>
</evidence>
<dbReference type="SUPFAM" id="SSF82114">
    <property type="entry name" value="Riboflavin kinase-like"/>
    <property type="match status" value="1"/>
</dbReference>
<keyword evidence="8 15" id="KW-0547">Nucleotide-binding</keyword>
<dbReference type="Proteomes" id="UP000007058">
    <property type="component" value="Chromosome"/>
</dbReference>
<keyword evidence="6 15" id="KW-0808">Transferase</keyword>
<keyword evidence="5 15" id="KW-0288">FMN</keyword>
<evidence type="ECO:0000313" key="17">
    <source>
        <dbReference type="EMBL" id="BAE49636.1"/>
    </source>
</evidence>
<keyword evidence="9 15" id="KW-0418">Kinase</keyword>
<dbReference type="CDD" id="cd02064">
    <property type="entry name" value="FAD_synthetase_N"/>
    <property type="match status" value="1"/>
</dbReference>
<evidence type="ECO:0000256" key="7">
    <source>
        <dbReference type="ARBA" id="ARBA00022695"/>
    </source>
</evidence>
<dbReference type="InterPro" id="IPR023465">
    <property type="entry name" value="Riboflavin_kinase_dom_sf"/>
</dbReference>
<evidence type="ECO:0000259" key="16">
    <source>
        <dbReference type="SMART" id="SM00904"/>
    </source>
</evidence>
<dbReference type="EC" id="2.7.1.26" evidence="15"/>
<evidence type="ECO:0000256" key="1">
    <source>
        <dbReference type="ARBA" id="ARBA00002121"/>
    </source>
</evidence>
<dbReference type="EMBL" id="AP007255">
    <property type="protein sequence ID" value="BAE49636.1"/>
    <property type="molecule type" value="Genomic_DNA"/>
</dbReference>
<dbReference type="NCBIfam" id="NF004160">
    <property type="entry name" value="PRK05627.1-3"/>
    <property type="match status" value="1"/>
</dbReference>
<gene>
    <name evidence="17" type="ordered locus">amb0832</name>
</gene>
<evidence type="ECO:0000256" key="6">
    <source>
        <dbReference type="ARBA" id="ARBA00022679"/>
    </source>
</evidence>
<keyword evidence="10 15" id="KW-0274">FAD</keyword>
<dbReference type="InterPro" id="IPR023468">
    <property type="entry name" value="Riboflavin_kinase"/>
</dbReference>
<dbReference type="InterPro" id="IPR002606">
    <property type="entry name" value="Riboflavin_kinase_bac"/>
</dbReference>